<reference evidence="1" key="1">
    <citation type="journal article" date="2020" name="Nature">
        <title>Giant virus diversity and host interactions through global metagenomics.</title>
        <authorList>
            <person name="Schulz F."/>
            <person name="Roux S."/>
            <person name="Paez-Espino D."/>
            <person name="Jungbluth S."/>
            <person name="Walsh D.A."/>
            <person name="Denef V.J."/>
            <person name="McMahon K.D."/>
            <person name="Konstantinidis K.T."/>
            <person name="Eloe-Fadrosh E.A."/>
            <person name="Kyrpides N.C."/>
            <person name="Woyke T."/>
        </authorList>
    </citation>
    <scope>NUCLEOTIDE SEQUENCE</scope>
    <source>
        <strain evidence="1">GVMAG-M-3300023174-47</strain>
    </source>
</reference>
<protein>
    <submittedName>
        <fullName evidence="1">Uncharacterized protein</fullName>
    </submittedName>
</protein>
<sequence length="67" mass="7913">MLNRNLTNDKWLDGKNKFLGERICVEHSVINGHKWSFYVEYVGCTLMCVTYIDNHVADMFPLSRLYL</sequence>
<accession>A0A6C0DRG4</accession>
<dbReference type="EMBL" id="MN739658">
    <property type="protein sequence ID" value="QHT18539.1"/>
    <property type="molecule type" value="Genomic_DNA"/>
</dbReference>
<evidence type="ECO:0000313" key="1">
    <source>
        <dbReference type="EMBL" id="QHT18539.1"/>
    </source>
</evidence>
<name>A0A6C0DRG4_9ZZZZ</name>
<organism evidence="1">
    <name type="scientific">viral metagenome</name>
    <dbReference type="NCBI Taxonomy" id="1070528"/>
    <lineage>
        <taxon>unclassified sequences</taxon>
        <taxon>metagenomes</taxon>
        <taxon>organismal metagenomes</taxon>
    </lineage>
</organism>
<proteinExistence type="predicted"/>
<dbReference type="AlphaFoldDB" id="A0A6C0DRG4"/>